<feature type="compositionally biased region" description="Acidic residues" evidence="27">
    <location>
        <begin position="866"/>
        <end position="879"/>
    </location>
</feature>
<dbReference type="PANTHER" id="PTHR11361">
    <property type="entry name" value="DNA MISMATCH REPAIR PROTEIN MUTS FAMILY MEMBER"/>
    <property type="match status" value="1"/>
</dbReference>
<evidence type="ECO:0000256" key="6">
    <source>
        <dbReference type="ARBA" id="ARBA00012656"/>
    </source>
</evidence>
<comment type="similarity">
    <text evidence="3">Belongs to the DNA mismatch repair MutS family. MSH3 subfamily.</text>
</comment>
<evidence type="ECO:0000256" key="27">
    <source>
        <dbReference type="SAM" id="MobiDB-lite"/>
    </source>
</evidence>
<dbReference type="CDD" id="cd02894">
    <property type="entry name" value="GGTase-II"/>
    <property type="match status" value="1"/>
</dbReference>
<evidence type="ECO:0000256" key="3">
    <source>
        <dbReference type="ARBA" id="ARBA00007094"/>
    </source>
</evidence>
<evidence type="ECO:0000256" key="25">
    <source>
        <dbReference type="ARBA" id="ARBA00047658"/>
    </source>
</evidence>
<dbReference type="Pfam" id="PF05192">
    <property type="entry name" value="MutS_III"/>
    <property type="match status" value="1"/>
</dbReference>
<dbReference type="GO" id="GO:0046872">
    <property type="term" value="F:metal ion binding"/>
    <property type="evidence" value="ECO:0007669"/>
    <property type="project" value="UniProtKB-KW"/>
</dbReference>
<feature type="compositionally biased region" description="Polar residues" evidence="27">
    <location>
        <begin position="599"/>
        <end position="609"/>
    </location>
</feature>
<dbReference type="InterPro" id="IPR007696">
    <property type="entry name" value="DNA_mismatch_repair_MutS_core"/>
</dbReference>
<dbReference type="EC" id="2.5.1.60" evidence="6"/>
<dbReference type="SMART" id="SM00534">
    <property type="entry name" value="MUTSac"/>
    <property type="match status" value="1"/>
</dbReference>
<evidence type="ECO:0000313" key="29">
    <source>
        <dbReference type="EMBL" id="KKY28091.1"/>
    </source>
</evidence>
<keyword evidence="18" id="KW-0234">DNA repair</keyword>
<evidence type="ECO:0000256" key="5">
    <source>
        <dbReference type="ARBA" id="ARBA00011355"/>
    </source>
</evidence>
<feature type="region of interest" description="Disordered" evidence="27">
    <location>
        <begin position="719"/>
        <end position="819"/>
    </location>
</feature>
<feature type="domain" description="DNA mismatch repair proteins mutS family" evidence="28">
    <location>
        <begin position="1666"/>
        <end position="1682"/>
    </location>
</feature>
<dbReference type="SUPFAM" id="SSF52540">
    <property type="entry name" value="P-loop containing nucleoside triphosphate hydrolases"/>
    <property type="match status" value="1"/>
</dbReference>
<comment type="subunit">
    <text evidence="21">Heterodimer consisting of MSH2-MSH3 (MutS beta). Forms a ternary complex with MutL alpha (MLH1-PMS1).</text>
</comment>
<dbReference type="Gene3D" id="1.50.10.20">
    <property type="match status" value="1"/>
</dbReference>
<feature type="compositionally biased region" description="Polar residues" evidence="27">
    <location>
        <begin position="392"/>
        <end position="405"/>
    </location>
</feature>
<evidence type="ECO:0000256" key="22">
    <source>
        <dbReference type="ARBA" id="ARBA00029792"/>
    </source>
</evidence>
<dbReference type="InterPro" id="IPR036678">
    <property type="entry name" value="MutS_con_dom_sf"/>
</dbReference>
<dbReference type="GO" id="GO:0005524">
    <property type="term" value="F:ATP binding"/>
    <property type="evidence" value="ECO:0007669"/>
    <property type="project" value="UniProtKB-KW"/>
</dbReference>
<dbReference type="OrthoDB" id="121051at2759"/>
<dbReference type="Pfam" id="PF05188">
    <property type="entry name" value="MutS_II"/>
    <property type="match status" value="1"/>
</dbReference>
<keyword evidence="11" id="KW-0479">Metal-binding</keyword>
<reference evidence="29 30" key="1">
    <citation type="submission" date="2015-05" db="EMBL/GenBank/DDBJ databases">
        <title>Distinctive expansion of gene families associated with plant cell wall degradation and secondary metabolism in the genomes of grapevine trunk pathogens.</title>
        <authorList>
            <person name="Lawrence D.P."/>
            <person name="Travadon R."/>
            <person name="Rolshausen P.E."/>
            <person name="Baumgartner K."/>
        </authorList>
    </citation>
    <scope>NUCLEOTIDE SEQUENCE [LARGE SCALE GENOMIC DNA]</scope>
    <source>
        <strain evidence="29">UCRPC4</strain>
    </source>
</reference>
<feature type="region of interest" description="Disordered" evidence="27">
    <location>
        <begin position="371"/>
        <end position="454"/>
    </location>
</feature>
<dbReference type="GO" id="GO:0006298">
    <property type="term" value="P:mismatch repair"/>
    <property type="evidence" value="ECO:0007669"/>
    <property type="project" value="InterPro"/>
</dbReference>
<feature type="region of interest" description="Disordered" evidence="27">
    <location>
        <begin position="853"/>
        <end position="898"/>
    </location>
</feature>
<dbReference type="SMART" id="SM00533">
    <property type="entry name" value="MUTSd"/>
    <property type="match status" value="1"/>
</dbReference>
<evidence type="ECO:0000256" key="1">
    <source>
        <dbReference type="ARBA" id="ARBA00001947"/>
    </source>
</evidence>
<evidence type="ECO:0000256" key="16">
    <source>
        <dbReference type="ARBA" id="ARBA00022840"/>
    </source>
</evidence>
<dbReference type="InterPro" id="IPR016151">
    <property type="entry name" value="DNA_mismatch_repair_MutS_N"/>
</dbReference>
<dbReference type="FunFam" id="1.50.10.20:FF:000012">
    <property type="entry name" value="Geranylgeranyl transferase type-2 subunit beta"/>
    <property type="match status" value="1"/>
</dbReference>
<dbReference type="Gene3D" id="3.40.1170.10">
    <property type="entry name" value="DNA repair protein MutS, domain I"/>
    <property type="match status" value="1"/>
</dbReference>
<dbReference type="GO" id="GO:0005634">
    <property type="term" value="C:nucleus"/>
    <property type="evidence" value="ECO:0007669"/>
    <property type="project" value="UniProtKB-SubCell"/>
</dbReference>
<accession>A0A0G2F1C6</accession>
<evidence type="ECO:0000256" key="23">
    <source>
        <dbReference type="ARBA" id="ARBA00030816"/>
    </source>
</evidence>
<comment type="function">
    <text evidence="20">Component of the post-replicative DNA mismatch repair system (MMR). Heterodimerizes with MSH2 to form MutS beta, which binds to DNA mismatches thereby initiating DNA repair. MSH3 provides substrate-binding and substrate specificity to the complex. When bound, the MutS beta heterodimer bends the DNA helix and shields approximately 20 base pairs. Acts mainly to repair insertion-deletion loops (IDLs) from 2 to 13 nucleotides in size, but can also repair base-base and single insertion-deletion mismatches that occur during replication. After mismatch binding, forms a ternary complex with the MutL alpha heterodimer, which is thought to be responsible for directing the downstream MMR events, including strand discrimination, excision, and resynthesis. ATP binding and hydrolysis play a pivotal role in mismatch repair functions.</text>
</comment>
<dbReference type="InterPro" id="IPR001330">
    <property type="entry name" value="Prenyltrans"/>
</dbReference>
<gene>
    <name evidence="29" type="ORF">UCRPC4_g00671</name>
</gene>
<proteinExistence type="inferred from homology"/>
<evidence type="ECO:0000256" key="15">
    <source>
        <dbReference type="ARBA" id="ARBA00022833"/>
    </source>
</evidence>
<feature type="compositionally biased region" description="Polar residues" evidence="27">
    <location>
        <begin position="719"/>
        <end position="730"/>
    </location>
</feature>
<evidence type="ECO:0000256" key="21">
    <source>
        <dbReference type="ARBA" id="ARBA00025902"/>
    </source>
</evidence>
<dbReference type="SUPFAM" id="SSF48334">
    <property type="entry name" value="DNA repair protein MutS, domain III"/>
    <property type="match status" value="1"/>
</dbReference>
<keyword evidence="15" id="KW-0862">Zinc</keyword>
<keyword evidence="12" id="KW-0677">Repeat</keyword>
<keyword evidence="17" id="KW-0238">DNA-binding</keyword>
<keyword evidence="30" id="KW-1185">Reference proteome</keyword>
<dbReference type="InterPro" id="IPR007695">
    <property type="entry name" value="DNA_mismatch_repair_MutS-lik_N"/>
</dbReference>
<evidence type="ECO:0000259" key="28">
    <source>
        <dbReference type="PROSITE" id="PS00486"/>
    </source>
</evidence>
<dbReference type="GO" id="GO:0030983">
    <property type="term" value="F:mismatched DNA binding"/>
    <property type="evidence" value="ECO:0007669"/>
    <property type="project" value="InterPro"/>
</dbReference>
<dbReference type="FunFam" id="3.40.1170.10:FF:000006">
    <property type="entry name" value="DNA mismatch repair protein"/>
    <property type="match status" value="1"/>
</dbReference>
<dbReference type="InterPro" id="IPR026873">
    <property type="entry name" value="Ptb1"/>
</dbReference>
<dbReference type="GO" id="GO:0072657">
    <property type="term" value="P:protein localization to membrane"/>
    <property type="evidence" value="ECO:0007669"/>
    <property type="project" value="UniProtKB-ARBA"/>
</dbReference>
<feature type="compositionally biased region" description="Basic residues" evidence="27">
    <location>
        <begin position="570"/>
        <end position="579"/>
    </location>
</feature>
<dbReference type="InterPro" id="IPR045076">
    <property type="entry name" value="MutS"/>
</dbReference>
<dbReference type="Gene3D" id="3.30.420.110">
    <property type="entry name" value="MutS, connector domain"/>
    <property type="match status" value="1"/>
</dbReference>
<dbReference type="InterPro" id="IPR000432">
    <property type="entry name" value="DNA_mismatch_repair_MutS_C"/>
</dbReference>
<evidence type="ECO:0000256" key="20">
    <source>
        <dbReference type="ARBA" id="ARBA00025373"/>
    </source>
</evidence>
<evidence type="ECO:0000256" key="7">
    <source>
        <dbReference type="ARBA" id="ARBA00019000"/>
    </source>
</evidence>
<dbReference type="NCBIfam" id="NF003810">
    <property type="entry name" value="PRK05399.1"/>
    <property type="match status" value="1"/>
</dbReference>
<dbReference type="Pfam" id="PF00488">
    <property type="entry name" value="MutS_V"/>
    <property type="match status" value="1"/>
</dbReference>
<evidence type="ECO:0000256" key="11">
    <source>
        <dbReference type="ARBA" id="ARBA00022723"/>
    </source>
</evidence>
<comment type="similarity">
    <text evidence="4">Belongs to the protein prenyltransferase subunit beta family.</text>
</comment>
<evidence type="ECO:0000256" key="9">
    <source>
        <dbReference type="ARBA" id="ARBA00022602"/>
    </source>
</evidence>
<evidence type="ECO:0000256" key="4">
    <source>
        <dbReference type="ARBA" id="ARBA00010497"/>
    </source>
</evidence>
<evidence type="ECO:0000256" key="10">
    <source>
        <dbReference type="ARBA" id="ARBA00022679"/>
    </source>
</evidence>
<dbReference type="PANTHER" id="PTHR11361:SF122">
    <property type="entry name" value="DNA MISMATCH REPAIR PROTEIN MSH3"/>
    <property type="match status" value="1"/>
</dbReference>
<evidence type="ECO:0000256" key="14">
    <source>
        <dbReference type="ARBA" id="ARBA00022763"/>
    </source>
</evidence>
<name>A0A0G2F1C6_PHACM</name>
<keyword evidence="13" id="KW-0547">Nucleotide-binding</keyword>
<feature type="compositionally biased region" description="Basic residues" evidence="27">
    <location>
        <begin position="376"/>
        <end position="391"/>
    </location>
</feature>
<evidence type="ECO:0000256" key="17">
    <source>
        <dbReference type="ARBA" id="ARBA00023125"/>
    </source>
</evidence>
<evidence type="ECO:0000256" key="26">
    <source>
        <dbReference type="ARBA" id="ARBA00069127"/>
    </source>
</evidence>
<comment type="cofactor">
    <cofactor evidence="1">
        <name>Zn(2+)</name>
        <dbReference type="ChEBI" id="CHEBI:29105"/>
    </cofactor>
</comment>
<evidence type="ECO:0000256" key="19">
    <source>
        <dbReference type="ARBA" id="ARBA00023242"/>
    </source>
</evidence>
<dbReference type="GO" id="GO:0004663">
    <property type="term" value="F:Rab geranylgeranyltransferase activity"/>
    <property type="evidence" value="ECO:0007669"/>
    <property type="project" value="UniProtKB-EC"/>
</dbReference>
<organism evidence="29 30">
    <name type="scientific">Phaeomoniella chlamydospora</name>
    <name type="common">Phaeoacremonium chlamydosporum</name>
    <dbReference type="NCBI Taxonomy" id="158046"/>
    <lineage>
        <taxon>Eukaryota</taxon>
        <taxon>Fungi</taxon>
        <taxon>Dikarya</taxon>
        <taxon>Ascomycota</taxon>
        <taxon>Pezizomycotina</taxon>
        <taxon>Eurotiomycetes</taxon>
        <taxon>Chaetothyriomycetidae</taxon>
        <taxon>Phaeomoniellales</taxon>
        <taxon>Phaeomoniellaceae</taxon>
        <taxon>Phaeomoniella</taxon>
    </lineage>
</organism>
<dbReference type="InterPro" id="IPR036187">
    <property type="entry name" value="DNA_mismatch_repair_MutS_sf"/>
</dbReference>
<evidence type="ECO:0000256" key="18">
    <source>
        <dbReference type="ARBA" id="ARBA00023204"/>
    </source>
</evidence>
<keyword evidence="10" id="KW-0808">Transferase</keyword>
<dbReference type="Proteomes" id="UP000053317">
    <property type="component" value="Unassembled WGS sequence"/>
</dbReference>
<dbReference type="Gene3D" id="3.40.50.300">
    <property type="entry name" value="P-loop containing nucleotide triphosphate hydrolases"/>
    <property type="match status" value="1"/>
</dbReference>
<keyword evidence="14" id="KW-0227">DNA damage</keyword>
<keyword evidence="19" id="KW-0539">Nucleus</keyword>
<evidence type="ECO:0000256" key="12">
    <source>
        <dbReference type="ARBA" id="ARBA00022737"/>
    </source>
</evidence>
<comment type="subunit">
    <text evidence="5">Heterodimer of an alpha and a beta subunit.</text>
</comment>
<dbReference type="InterPro" id="IPR008930">
    <property type="entry name" value="Terpenoid_cyclase/PrenylTrfase"/>
</dbReference>
<dbReference type="SUPFAM" id="SSF55271">
    <property type="entry name" value="DNA repair protein MutS, domain I"/>
    <property type="match status" value="1"/>
</dbReference>
<evidence type="ECO:0000313" key="30">
    <source>
        <dbReference type="Proteomes" id="UP000053317"/>
    </source>
</evidence>
<evidence type="ECO:0000256" key="2">
    <source>
        <dbReference type="ARBA" id="ARBA00004123"/>
    </source>
</evidence>
<feature type="region of interest" description="Disordered" evidence="27">
    <location>
        <begin position="543"/>
        <end position="609"/>
    </location>
</feature>
<reference evidence="29 30" key="2">
    <citation type="submission" date="2015-05" db="EMBL/GenBank/DDBJ databases">
        <authorList>
            <person name="Morales-Cruz A."/>
            <person name="Amrine K.C."/>
            <person name="Cantu D."/>
        </authorList>
    </citation>
    <scope>NUCLEOTIDE SEQUENCE [LARGE SCALE GENOMIC DNA]</scope>
    <source>
        <strain evidence="29">UCRPC4</strain>
    </source>
</reference>
<comment type="catalytic activity">
    <reaction evidence="25">
        <text>geranylgeranyl diphosphate + L-cysteinyl-[protein] = S-geranylgeranyl-L-cysteinyl-[protein] + diphosphate</text>
        <dbReference type="Rhea" id="RHEA:21240"/>
        <dbReference type="Rhea" id="RHEA-COMP:10131"/>
        <dbReference type="Rhea" id="RHEA-COMP:11537"/>
        <dbReference type="ChEBI" id="CHEBI:29950"/>
        <dbReference type="ChEBI" id="CHEBI:33019"/>
        <dbReference type="ChEBI" id="CHEBI:57533"/>
        <dbReference type="ChEBI" id="CHEBI:86021"/>
        <dbReference type="EC" id="2.5.1.60"/>
    </reaction>
</comment>
<dbReference type="Gene3D" id="1.10.1420.10">
    <property type="match status" value="2"/>
</dbReference>
<dbReference type="EMBL" id="LCWF01000016">
    <property type="protein sequence ID" value="KKY28091.1"/>
    <property type="molecule type" value="Genomic_DNA"/>
</dbReference>
<keyword evidence="16" id="KW-0067">ATP-binding</keyword>
<dbReference type="PROSITE" id="PS00486">
    <property type="entry name" value="DNA_MISMATCH_REPAIR_2"/>
    <property type="match status" value="1"/>
</dbReference>
<evidence type="ECO:0000256" key="13">
    <source>
        <dbReference type="ARBA" id="ARBA00022741"/>
    </source>
</evidence>
<comment type="subcellular location">
    <subcellularLocation>
        <location evidence="2">Nucleus</location>
    </subcellularLocation>
</comment>
<sequence length="1824" mass="201694">MSLVSGPGRGGGLKVNDGLTLVVDKHVNYIKSLDTRKDELEYWFTEHLRLNGVYWGLTALHLLGHPEALPREDTIKLVLSCQGENGGFGAAPGHDPHMLYTTSAIQILVTIDALDTLETNGKGGKLAVGKFIASLQDPVTGTFSGDEWGEQDTRFLFCALLALSLLEMMSSVDVDLAISHIQSCKNFDGGYGAKPGAESHAAQIYPCLGSLSIADRLDLVDKDRLGAFLSERQLDSGGLNGRPEKLVDVCYSWWVLSSLAMIDRLHWIDGQKLSKFILKCQDSEMGGISDRPGNMVDVFHTVFGIAGLSLLGHPHLVKVNPIYSKGHLAHLHKLQVRSHQEVAAGQQLAAYDIWYQQYELGQLLSERLQQKDAKKAPARTKRGKAASRRSLRSTATGNTTRSAAFSLQHDRMVSQEDNLRPYRPKLSGRSNHSHQTPEIIESDDESDFYSSPTRRLSSLRDVRTLKLATEQSLSDISESGGVIDDVESEASKLKGLIWPGMDIFDAATEEMRRKRNQKKDGSLLMRMERASELIDATETIYSPSGAMRKQRPITGNVDDDSPLKGETPIPKKRPARPKRTALAEESTNVPASRRHSNRATRSSISTTKTTFPYLPSSSVDSPYDCAAHYAPIEDEKAELNLTFGYLAAPKRNFAIFKENEPSPADIQRSTHLPSSSAAVYNHDSPLYTLAYKSQQPAVVTLQLVMASNQKKQQTLSNFFTKPKGASSTSPTPRPPLAPKVANGTRSGDSDDDEFELPPAKRARRSVSSEDVPEKPVDNKKEQERTQPSHDSKAQSKVTPRTARYLFSSQDVEREGTDTTLLGNQVKDTLEERRRKEKLHDRFVKKLGKPDSITEIKRRNGANVDESGGEPEAEEDDIEIEQVPQDKPKGRRGMGATKKTVSKLTPLEKQVLEIKQDHKDTLLIVEVGYKFRFFGEDASIAARVLNIVCIPGKMRYDEHPSEAHLDRFASASIPTHRLHVHVKRLVSAGHKVGVVRQLETAALKAAGDNRNAPFVRKLTNLYTKGTYIDDIEGIEENGTGSGPLGGAPATGFLLCLTETNAKGWGNDEKVHVGLVAVQPATGEVIYDNFEDGFMRSEIETRLLHLAPCEFLVVGDLSNATDKLVHHLSGTKTTVFGDKIRVERITKGKTMAAEAFTHISSFYADKLKSTAVDGTDAGKLLDKVLHLPELVTICLSAMITHMKEYGLEHVFNLTKYFQSFSARSHMLLNGNTLNSLEIYQNQTDHTGKGSLLWALDRTQTRFGQRMLRRWVGRPLLDRERLEERLAAVEEVLDPEKTRAMEKLKHLLAKIKTDLEKSLIRIYYGKCSRPELVTVLQSLQLIATEYAHVKDSTNTGFKSSLLSGAITSLPSILQSVLAYLERLNLSAAKSDDKYSFFLEGYETEDITEHKLGIASVEHELSEFRKTAAEKLGKKGQVSYATVAGIDYLIEVENSSPYIKRVPASWTKISGTKRVSRFHPPEVVSFLRERDQHKESLAAACDIAFKVLLSEISSEYQSFRDCISSLATLDCIISLAKIAQQPGYTKPTFASDISIKVTGARHPMVEQLLLDTYVPNDINLSNTGHSTSPRSLLITGPNMGGKSSYVRSIALICIMAQIGSYVPCSFASLGLLDAVYTRMGAFDNMMKGESTFMVELSETADILKGATDRSLVILDELGRGTSTNDGVAIAGSVLDYLVREKRCLTLFITHYQNLAALAKGFPDGELRNVHMKFEEDEVENEGELGEITFLYEVGEGVAHRSYGLNVAKLAGLSEGLIKVAGEKSSELEEVMRTRQVKSFCEWLKALVCTEGGERAREFDTLVDGLEQL</sequence>
<dbReference type="SUPFAM" id="SSF48239">
    <property type="entry name" value="Terpenoid cyclases/Protein prenyltransferases"/>
    <property type="match status" value="1"/>
</dbReference>
<feature type="compositionally biased region" description="Basic and acidic residues" evidence="27">
    <location>
        <begin position="408"/>
        <end position="420"/>
    </location>
</feature>
<dbReference type="Pfam" id="PF00432">
    <property type="entry name" value="Prenyltrans"/>
    <property type="match status" value="1"/>
</dbReference>
<dbReference type="InterPro" id="IPR007860">
    <property type="entry name" value="DNA_mmatch_repair_MutS_con_dom"/>
</dbReference>
<dbReference type="InterPro" id="IPR027417">
    <property type="entry name" value="P-loop_NTPase"/>
</dbReference>
<dbReference type="GO" id="GO:0140664">
    <property type="term" value="F:ATP-dependent DNA damage sensor activity"/>
    <property type="evidence" value="ECO:0007669"/>
    <property type="project" value="InterPro"/>
</dbReference>
<feature type="compositionally biased region" description="Basic and acidic residues" evidence="27">
    <location>
        <begin position="771"/>
        <end position="793"/>
    </location>
</feature>
<dbReference type="FunFam" id="3.30.420.110:FF:000008">
    <property type="entry name" value="DNA mismatch repair protein"/>
    <property type="match status" value="1"/>
</dbReference>
<dbReference type="GO" id="GO:0006312">
    <property type="term" value="P:mitotic recombination"/>
    <property type="evidence" value="ECO:0007669"/>
    <property type="project" value="TreeGrafter"/>
</dbReference>
<evidence type="ECO:0000256" key="24">
    <source>
        <dbReference type="ARBA" id="ARBA00032766"/>
    </source>
</evidence>
<comment type="caution">
    <text evidence="29">The sequence shown here is derived from an EMBL/GenBank/DDBJ whole genome shotgun (WGS) entry which is preliminary data.</text>
</comment>
<dbReference type="FunFam" id="1.10.1420.10:FF:000004">
    <property type="entry name" value="DNA mismatch repair protein Msh3"/>
    <property type="match status" value="1"/>
</dbReference>
<protein>
    <recommendedName>
        <fullName evidence="7">DNA mismatch repair protein MSH3</fullName>
        <ecNumber evidence="6">2.5.1.60</ecNumber>
    </recommendedName>
    <alternativeName>
        <fullName evidence="8">DNA mismatch repair protein msh3</fullName>
    </alternativeName>
    <alternativeName>
        <fullName evidence="23">Geranylgeranyl transferase type II subunit beta</fullName>
    </alternativeName>
    <alternativeName>
        <fullName evidence="26">Geranylgeranyl transferase type-2 subunit beta</fullName>
    </alternativeName>
    <alternativeName>
        <fullName evidence="22">MutS protein homolog 3</fullName>
    </alternativeName>
    <alternativeName>
        <fullName evidence="24">Type II protein geranyl-geranyltransferase subunit beta</fullName>
    </alternativeName>
</protein>
<evidence type="ECO:0000256" key="8">
    <source>
        <dbReference type="ARBA" id="ARBA00022151"/>
    </source>
</evidence>
<keyword evidence="9" id="KW-0637">Prenyltransferase</keyword>
<dbReference type="Pfam" id="PF01624">
    <property type="entry name" value="MutS_I"/>
    <property type="match status" value="1"/>
</dbReference>